<evidence type="ECO:0000259" key="1">
    <source>
        <dbReference type="Pfam" id="PF16778"/>
    </source>
</evidence>
<sequence>MKTFYSKSTGGFYPEDLQDAYEAAGTWPGDLVEVAPEEYAALMAGQSAGKVIDANASGHPVAIDRPGPSDADIAANARASRDALLAATDWTQLPDVPAATKAKFAAYRQALRDVPEQPGFPRAIAWPSAPS</sequence>
<evidence type="ECO:0000313" key="3">
    <source>
        <dbReference type="Proteomes" id="UP000397656"/>
    </source>
</evidence>
<dbReference type="InterPro" id="IPR031893">
    <property type="entry name" value="Phage_tail_APC"/>
</dbReference>
<dbReference type="EMBL" id="CP062803">
    <property type="protein sequence ID" value="QOT74847.1"/>
    <property type="molecule type" value="Genomic_DNA"/>
</dbReference>
<dbReference type="Gene3D" id="6.10.140.1310">
    <property type="match status" value="1"/>
</dbReference>
<evidence type="ECO:0000313" key="2">
    <source>
        <dbReference type="EMBL" id="QOT74847.1"/>
    </source>
</evidence>
<name>A0A643FMC7_9BURK</name>
<dbReference type="RefSeq" id="WP_150993039.1">
    <property type="nucleotide sequence ID" value="NZ_CP062803.1"/>
</dbReference>
<organism evidence="2 3">
    <name type="scientific">Cupriavidus basilensis</name>
    <dbReference type="NCBI Taxonomy" id="68895"/>
    <lineage>
        <taxon>Bacteria</taxon>
        <taxon>Pseudomonadati</taxon>
        <taxon>Pseudomonadota</taxon>
        <taxon>Betaproteobacteria</taxon>
        <taxon>Burkholderiales</taxon>
        <taxon>Burkholderiaceae</taxon>
        <taxon>Cupriavidus</taxon>
    </lineage>
</organism>
<proteinExistence type="predicted"/>
<accession>A0A643FMC7</accession>
<feature type="domain" description="Phage tail assembly chaperone-like" evidence="1">
    <location>
        <begin position="75"/>
        <end position="130"/>
    </location>
</feature>
<gene>
    <name evidence="2" type="ORF">F7R26_011275</name>
</gene>
<dbReference type="Proteomes" id="UP000397656">
    <property type="component" value="Chromosome 1"/>
</dbReference>
<reference evidence="2 3" key="1">
    <citation type="submission" date="2020-10" db="EMBL/GenBank/DDBJ databases">
        <title>Complete genome sequence of Cupriavidus basilensis CCUG 49340T.</title>
        <authorList>
            <person name="Salva-Serra F."/>
            <person name="Donoso R.A."/>
            <person name="Cho K.H."/>
            <person name="Yoo J.A."/>
            <person name="Lee K."/>
            <person name="Yoon S.-H."/>
            <person name="Perez-Pantoja D."/>
            <person name="Moore E.R.B."/>
        </authorList>
    </citation>
    <scope>NUCLEOTIDE SEQUENCE [LARGE SCALE GENOMIC DNA]</scope>
    <source>
        <strain evidence="3">CCUG 49340</strain>
    </source>
</reference>
<dbReference type="GeneID" id="98401487"/>
<dbReference type="AlphaFoldDB" id="A0A643FMC7"/>
<protein>
    <submittedName>
        <fullName evidence="2">Phage tail assembly chaperone</fullName>
    </submittedName>
</protein>
<dbReference type="Pfam" id="PF16778">
    <property type="entry name" value="Phage_tail_APC"/>
    <property type="match status" value="1"/>
</dbReference>